<evidence type="ECO:0000313" key="3">
    <source>
        <dbReference type="Proteomes" id="UP001145742"/>
    </source>
</evidence>
<evidence type="ECO:0000256" key="1">
    <source>
        <dbReference type="SAM" id="SignalP"/>
    </source>
</evidence>
<organism evidence="2 3">
    <name type="scientific">Willisornis vidua</name>
    <name type="common">Xingu scale-backed antbird</name>
    <dbReference type="NCBI Taxonomy" id="1566151"/>
    <lineage>
        <taxon>Eukaryota</taxon>
        <taxon>Metazoa</taxon>
        <taxon>Chordata</taxon>
        <taxon>Craniata</taxon>
        <taxon>Vertebrata</taxon>
        <taxon>Euteleostomi</taxon>
        <taxon>Archelosauria</taxon>
        <taxon>Archosauria</taxon>
        <taxon>Dinosauria</taxon>
        <taxon>Saurischia</taxon>
        <taxon>Theropoda</taxon>
        <taxon>Coelurosauria</taxon>
        <taxon>Aves</taxon>
        <taxon>Neognathae</taxon>
        <taxon>Neoaves</taxon>
        <taxon>Telluraves</taxon>
        <taxon>Australaves</taxon>
        <taxon>Passeriformes</taxon>
        <taxon>Thamnophilidae</taxon>
        <taxon>Willisornis</taxon>
    </lineage>
</organism>
<sequence>MGRFLLLSPSMGRLLLLSPSLLSAPAIPPGWMIDENIRPTFKELANEFTRMARDPPRYLVIKQQESGAVPPAEPPTLSDKELDDMETLELEEEEELDVSFGLTTGLYPQRPRGSCARVRPLCHPLLRVWGLWGGGGCILGCDMESWDVTRSPGMWHRAGRGQRVLGCDTESWDVTRSPGM</sequence>
<accession>A0ABQ9DVM1</accession>
<keyword evidence="1" id="KW-0732">Signal</keyword>
<feature type="chain" id="PRO_5045278620" evidence="1">
    <location>
        <begin position="24"/>
        <end position="180"/>
    </location>
</feature>
<dbReference type="EMBL" id="WHWB01003993">
    <property type="protein sequence ID" value="KAJ7428934.1"/>
    <property type="molecule type" value="Genomic_DNA"/>
</dbReference>
<name>A0ABQ9DVM1_9PASS</name>
<feature type="signal peptide" evidence="1">
    <location>
        <begin position="1"/>
        <end position="23"/>
    </location>
</feature>
<protein>
    <submittedName>
        <fullName evidence="2">Uncharacterized protein</fullName>
    </submittedName>
</protein>
<keyword evidence="3" id="KW-1185">Reference proteome</keyword>
<comment type="caution">
    <text evidence="2">The sequence shown here is derived from an EMBL/GenBank/DDBJ whole genome shotgun (WGS) entry which is preliminary data.</text>
</comment>
<evidence type="ECO:0000313" key="2">
    <source>
        <dbReference type="EMBL" id="KAJ7428934.1"/>
    </source>
</evidence>
<reference evidence="2" key="1">
    <citation type="submission" date="2019-10" db="EMBL/GenBank/DDBJ databases">
        <authorList>
            <person name="Soares A.E.R."/>
            <person name="Aleixo A."/>
            <person name="Schneider P."/>
            <person name="Miyaki C.Y."/>
            <person name="Schneider M.P."/>
            <person name="Mello C."/>
            <person name="Vasconcelos A.T.R."/>
        </authorList>
    </citation>
    <scope>NUCLEOTIDE SEQUENCE</scope>
    <source>
        <tissue evidence="2">Muscle</tissue>
    </source>
</reference>
<gene>
    <name evidence="2" type="ORF">WISP_00423</name>
</gene>
<dbReference type="Proteomes" id="UP001145742">
    <property type="component" value="Unassembled WGS sequence"/>
</dbReference>
<proteinExistence type="predicted"/>